<evidence type="ECO:0000256" key="2">
    <source>
        <dbReference type="PROSITE-ProRule" id="PRU00169"/>
    </source>
</evidence>
<dbReference type="SUPFAM" id="SSF52172">
    <property type="entry name" value="CheY-like"/>
    <property type="match status" value="1"/>
</dbReference>
<evidence type="ECO:0000259" key="3">
    <source>
        <dbReference type="PROSITE" id="PS50110"/>
    </source>
</evidence>
<dbReference type="OrthoDB" id="9800029at2"/>
<evidence type="ECO:0000256" key="1">
    <source>
        <dbReference type="ARBA" id="ARBA00022553"/>
    </source>
</evidence>
<keyword evidence="5" id="KW-1185">Reference proteome</keyword>
<dbReference type="PANTHER" id="PTHR44591:SF3">
    <property type="entry name" value="RESPONSE REGULATORY DOMAIN-CONTAINING PROTEIN"/>
    <property type="match status" value="1"/>
</dbReference>
<feature type="domain" description="Response regulatory" evidence="3">
    <location>
        <begin position="11"/>
        <end position="63"/>
    </location>
</feature>
<accession>A0A1M7YCS2</accession>
<dbReference type="GO" id="GO:0000160">
    <property type="term" value="P:phosphorelay signal transduction system"/>
    <property type="evidence" value="ECO:0007669"/>
    <property type="project" value="InterPro"/>
</dbReference>
<dbReference type="Proteomes" id="UP000184603">
    <property type="component" value="Unassembled WGS sequence"/>
</dbReference>
<evidence type="ECO:0000313" key="5">
    <source>
        <dbReference type="Proteomes" id="UP000184603"/>
    </source>
</evidence>
<dbReference type="InterPro" id="IPR011006">
    <property type="entry name" value="CheY-like_superfamily"/>
</dbReference>
<proteinExistence type="predicted"/>
<dbReference type="AlphaFoldDB" id="A0A1M7YCS2"/>
<dbReference type="PROSITE" id="PS50110">
    <property type="entry name" value="RESPONSE_REGULATORY"/>
    <property type="match status" value="1"/>
</dbReference>
<dbReference type="InterPro" id="IPR050595">
    <property type="entry name" value="Bact_response_regulator"/>
</dbReference>
<keyword evidence="1 2" id="KW-0597">Phosphoprotein</keyword>
<gene>
    <name evidence="4" type="ORF">SAMN02745220_03458</name>
</gene>
<reference evidence="4 5" key="1">
    <citation type="submission" date="2016-12" db="EMBL/GenBank/DDBJ databases">
        <authorList>
            <person name="Song W.-J."/>
            <person name="Kurnit D.M."/>
        </authorList>
    </citation>
    <scope>NUCLEOTIDE SEQUENCE [LARGE SCALE GENOMIC DNA]</scope>
    <source>
        <strain evidence="4 5">DSM 18488</strain>
    </source>
</reference>
<dbReference type="STRING" id="1121416.SAMN02745220_03458"/>
<dbReference type="InterPro" id="IPR001789">
    <property type="entry name" value="Sig_transdc_resp-reg_receiver"/>
</dbReference>
<dbReference type="EMBL" id="FRFE01000019">
    <property type="protein sequence ID" value="SHO50452.1"/>
    <property type="molecule type" value="Genomic_DNA"/>
</dbReference>
<dbReference type="Gene3D" id="3.40.50.2300">
    <property type="match status" value="1"/>
</dbReference>
<feature type="modified residue" description="4-aspartylphosphate" evidence="2">
    <location>
        <position position="59"/>
    </location>
</feature>
<dbReference type="PANTHER" id="PTHR44591">
    <property type="entry name" value="STRESS RESPONSE REGULATOR PROTEIN 1"/>
    <property type="match status" value="1"/>
</dbReference>
<dbReference type="Pfam" id="PF00072">
    <property type="entry name" value="Response_reg"/>
    <property type="match status" value="1"/>
</dbReference>
<organism evidence="4 5">
    <name type="scientific">Desulfopila aestuarii DSM 18488</name>
    <dbReference type="NCBI Taxonomy" id="1121416"/>
    <lineage>
        <taxon>Bacteria</taxon>
        <taxon>Pseudomonadati</taxon>
        <taxon>Thermodesulfobacteriota</taxon>
        <taxon>Desulfobulbia</taxon>
        <taxon>Desulfobulbales</taxon>
        <taxon>Desulfocapsaceae</taxon>
        <taxon>Desulfopila</taxon>
    </lineage>
</organism>
<sequence>MTVTDLPKKARLLVVDDEAGARESLEAILEDDYLVVCAEDGYKALNAIQKEEFDLVLLDVSMP</sequence>
<protein>
    <submittedName>
        <fullName evidence="4">Response regulator receiver domain-containing protein</fullName>
    </submittedName>
</protein>
<evidence type="ECO:0000313" key="4">
    <source>
        <dbReference type="EMBL" id="SHO50452.1"/>
    </source>
</evidence>
<name>A0A1M7YCS2_9BACT</name>